<dbReference type="Gene3D" id="3.40.50.1820">
    <property type="entry name" value="alpha/beta hydrolase"/>
    <property type="match status" value="1"/>
</dbReference>
<evidence type="ECO:0000256" key="2">
    <source>
        <dbReference type="SAM" id="Phobius"/>
    </source>
</evidence>
<dbReference type="Proteomes" id="UP001153069">
    <property type="component" value="Unassembled WGS sequence"/>
</dbReference>
<feature type="compositionally biased region" description="Low complexity" evidence="1">
    <location>
        <begin position="158"/>
        <end position="190"/>
    </location>
</feature>
<feature type="compositionally biased region" description="Acidic residues" evidence="1">
    <location>
        <begin position="245"/>
        <end position="266"/>
    </location>
</feature>
<feature type="region of interest" description="Disordered" evidence="1">
    <location>
        <begin position="237"/>
        <end position="266"/>
    </location>
</feature>
<reference evidence="3" key="1">
    <citation type="submission" date="2020-06" db="EMBL/GenBank/DDBJ databases">
        <authorList>
            <consortium name="Plant Systems Biology data submission"/>
        </authorList>
    </citation>
    <scope>NUCLEOTIDE SEQUENCE</scope>
    <source>
        <strain evidence="3">D6</strain>
    </source>
</reference>
<proteinExistence type="predicted"/>
<evidence type="ECO:0000256" key="1">
    <source>
        <dbReference type="SAM" id="MobiDB-lite"/>
    </source>
</evidence>
<dbReference type="AlphaFoldDB" id="A0A9N8H0N2"/>
<keyword evidence="2" id="KW-0812">Transmembrane</keyword>
<keyword evidence="2" id="KW-1133">Transmembrane helix</keyword>
<accession>A0A9N8H0N2</accession>
<dbReference type="OrthoDB" id="6431331at2759"/>
<evidence type="ECO:0008006" key="5">
    <source>
        <dbReference type="Google" id="ProtNLM"/>
    </source>
</evidence>
<feature type="compositionally biased region" description="Polar residues" evidence="1">
    <location>
        <begin position="191"/>
        <end position="201"/>
    </location>
</feature>
<keyword evidence="4" id="KW-1185">Reference proteome</keyword>
<dbReference type="PANTHER" id="PTHR37471:SF1">
    <property type="entry name" value="AB HYDROLASE-1 DOMAIN-CONTAINING PROTEIN"/>
    <property type="match status" value="1"/>
</dbReference>
<dbReference type="InterPro" id="IPR029058">
    <property type="entry name" value="AB_hydrolase_fold"/>
</dbReference>
<evidence type="ECO:0000313" key="4">
    <source>
        <dbReference type="Proteomes" id="UP001153069"/>
    </source>
</evidence>
<feature type="transmembrane region" description="Helical" evidence="2">
    <location>
        <begin position="398"/>
        <end position="423"/>
    </location>
</feature>
<organism evidence="3 4">
    <name type="scientific">Seminavis robusta</name>
    <dbReference type="NCBI Taxonomy" id="568900"/>
    <lineage>
        <taxon>Eukaryota</taxon>
        <taxon>Sar</taxon>
        <taxon>Stramenopiles</taxon>
        <taxon>Ochrophyta</taxon>
        <taxon>Bacillariophyta</taxon>
        <taxon>Bacillariophyceae</taxon>
        <taxon>Bacillariophycidae</taxon>
        <taxon>Naviculales</taxon>
        <taxon>Naviculaceae</taxon>
        <taxon>Seminavis</taxon>
    </lineage>
</organism>
<dbReference type="EMBL" id="CAICTM010000004">
    <property type="protein sequence ID" value="CAB9496361.1"/>
    <property type="molecule type" value="Genomic_DNA"/>
</dbReference>
<feature type="transmembrane region" description="Helical" evidence="2">
    <location>
        <begin position="351"/>
        <end position="371"/>
    </location>
</feature>
<protein>
    <recommendedName>
        <fullName evidence="5">AB hydrolase-1 domain-containing protein</fullName>
    </recommendedName>
</protein>
<name>A0A9N8H0N2_9STRA</name>
<evidence type="ECO:0000313" key="3">
    <source>
        <dbReference type="EMBL" id="CAB9496361.1"/>
    </source>
</evidence>
<feature type="region of interest" description="Disordered" evidence="1">
    <location>
        <begin position="121"/>
        <end position="219"/>
    </location>
</feature>
<keyword evidence="2" id="KW-0472">Membrane</keyword>
<feature type="transmembrane region" description="Helical" evidence="2">
    <location>
        <begin position="33"/>
        <end position="53"/>
    </location>
</feature>
<dbReference type="SUPFAM" id="SSF53474">
    <property type="entry name" value="alpha/beta-Hydrolases"/>
    <property type="match status" value="1"/>
</dbReference>
<gene>
    <name evidence="3" type="ORF">SEMRO_4_G003360.1</name>
</gene>
<dbReference type="PANTHER" id="PTHR37471">
    <property type="entry name" value="UNNAMED PRODUCT"/>
    <property type="match status" value="1"/>
</dbReference>
<comment type="caution">
    <text evidence="3">The sequence shown here is derived from an EMBL/GenBank/DDBJ whole genome shotgun (WGS) entry which is preliminary data.</text>
</comment>
<sequence length="638" mass="72259">MSTAGTGTMEWLWEAQESVEAMMPVAVKEQLPIWWPLPVLVYLFAEVCFYIYFKTVMVPFANTIIAPSEYRDYGRDRHKLILRILERVTRTAKVNGRDDLEDTARYLVQWFNYAPNHLAAGSAHKKKKKQQTPTTTKYRKNKLKATTSPKRRVVKFASSDNTPSSSNSNNSDSSSSSSKPSLLVKLSDSSIGSSLGTESVCSSSATGSSPDDSHLTMSDDDHDEMVVSLVGAGQVVDDTASDSASLDDDDDDSIDDDFDDTDDDEVDDNASIHAEYTVTVLRKDDVDDFMAWGFFGKFVSTLEEWEREEMENCYQVLEEMHGIRFQPGRSPHYKLKYLLSLEDCVAMHRPLIFYLQVFLVKWFAGLLFRLAGFSRHVAESGVICWYKPAADDDYSKNLLPLCFFHGVGPGGHALYTLMVLLGLNRTGRAIFLFENHSVTCSLNFKALTDNEIVDGVREMIDRFCGPDRPISLMGHSFGSSALTWILHSDLKPRIRQMVILEPVSLMLSESDVICTMAKPIFKAAIDLVLEHYIRRQYPWYNSELWLEDIPDDVHVIIGLAGRDGLIPTPKITQEIEAFCAVNPKVAKNMDFIYWKNNLHGLCLVLPWCWKDINDAMLKQELAMMMQSKSSRRRSRLKL</sequence>
<feature type="compositionally biased region" description="Basic residues" evidence="1">
    <location>
        <begin position="137"/>
        <end position="154"/>
    </location>
</feature>